<dbReference type="PANTHER" id="PTHR33376:SF2">
    <property type="entry name" value="DICARBOXYLATE-BINDING PERIPLASMIC PROTEIN"/>
    <property type="match status" value="1"/>
</dbReference>
<comment type="caution">
    <text evidence="2">The sequence shown here is derived from an EMBL/GenBank/DDBJ whole genome shotgun (WGS) entry which is preliminary data.</text>
</comment>
<reference evidence="2" key="1">
    <citation type="submission" date="2021-09" db="EMBL/GenBank/DDBJ databases">
        <title>Fulvivirga sp. isolated from coastal sediment.</title>
        <authorList>
            <person name="Yu H."/>
        </authorList>
    </citation>
    <scope>NUCLEOTIDE SEQUENCE</scope>
    <source>
        <strain evidence="2">1062</strain>
    </source>
</reference>
<proteinExistence type="predicted"/>
<dbReference type="PIRSF" id="PIRSF006470">
    <property type="entry name" value="DctB"/>
    <property type="match status" value="1"/>
</dbReference>
<keyword evidence="3" id="KW-1185">Reference proteome</keyword>
<dbReference type="GO" id="GO:0030288">
    <property type="term" value="C:outer membrane-bounded periplasmic space"/>
    <property type="evidence" value="ECO:0007669"/>
    <property type="project" value="InterPro"/>
</dbReference>
<protein>
    <submittedName>
        <fullName evidence="2">TRAP transporter substrate-binding protein</fullName>
    </submittedName>
</protein>
<dbReference type="InterPro" id="IPR038404">
    <property type="entry name" value="TRAP_DctP_sf"/>
</dbReference>
<gene>
    <name evidence="2" type="ORF">LDX50_27720</name>
</gene>
<dbReference type="PROSITE" id="PS51257">
    <property type="entry name" value="PROKAR_LIPOPROTEIN"/>
    <property type="match status" value="1"/>
</dbReference>
<dbReference type="InterPro" id="IPR018389">
    <property type="entry name" value="DctP_fam"/>
</dbReference>
<dbReference type="EMBL" id="JAIXNE010000006">
    <property type="protein sequence ID" value="MCA6078694.1"/>
    <property type="molecule type" value="Genomic_DNA"/>
</dbReference>
<dbReference type="NCBIfam" id="NF037995">
    <property type="entry name" value="TRAP_S1"/>
    <property type="match status" value="1"/>
</dbReference>
<accession>A0A9X1L191</accession>
<organism evidence="2 3">
    <name type="scientific">Fulvivirga sedimenti</name>
    <dbReference type="NCBI Taxonomy" id="2879465"/>
    <lineage>
        <taxon>Bacteria</taxon>
        <taxon>Pseudomonadati</taxon>
        <taxon>Bacteroidota</taxon>
        <taxon>Cytophagia</taxon>
        <taxon>Cytophagales</taxon>
        <taxon>Fulvivirgaceae</taxon>
        <taxon>Fulvivirga</taxon>
    </lineage>
</organism>
<dbReference type="NCBIfam" id="TIGR00787">
    <property type="entry name" value="dctP"/>
    <property type="match status" value="1"/>
</dbReference>
<keyword evidence="1" id="KW-0732">Signal</keyword>
<dbReference type="AlphaFoldDB" id="A0A9X1L191"/>
<sequence>MFRYILFVGSIFLLFGCGQESTIKELKLAHGLDVTHPVHKGIVDFARRVEEKSGGNLTVRIYPNGQLGNERECLELLQIGSVAITKVSAAVMENFVPSYRVLGLPYLFRDGDHLFDVLEGPIGEDLLEQGGRFRLRGLCFYDAGSRSFYTKDVPVNSPEDLDGLKLRVMKSNTAVNMVTALGGSPTPISFGELYTALQQGVVDGAENNPPSFYSARHYEVCKYYSLDEHTMVPDVLLISTEWWDRLSEEEKTWVTEAARESVSYQRQVWAESVQESLKKVQEAGVEIIYPDKEKFSREVMSIHESYRDQPELYKMITDIKKTGL</sequence>
<dbReference type="Pfam" id="PF03480">
    <property type="entry name" value="DctP"/>
    <property type="match status" value="1"/>
</dbReference>
<dbReference type="Gene3D" id="3.40.190.170">
    <property type="entry name" value="Bacterial extracellular solute-binding protein, family 7"/>
    <property type="match status" value="1"/>
</dbReference>
<evidence type="ECO:0000313" key="2">
    <source>
        <dbReference type="EMBL" id="MCA6078694.1"/>
    </source>
</evidence>
<dbReference type="GO" id="GO:0055085">
    <property type="term" value="P:transmembrane transport"/>
    <property type="evidence" value="ECO:0007669"/>
    <property type="project" value="InterPro"/>
</dbReference>
<dbReference type="PANTHER" id="PTHR33376">
    <property type="match status" value="1"/>
</dbReference>
<name>A0A9X1L191_9BACT</name>
<dbReference type="SUPFAM" id="SSF53850">
    <property type="entry name" value="Periplasmic binding protein-like II"/>
    <property type="match status" value="1"/>
</dbReference>
<dbReference type="GO" id="GO:0030246">
    <property type="term" value="F:carbohydrate binding"/>
    <property type="evidence" value="ECO:0007669"/>
    <property type="project" value="TreeGrafter"/>
</dbReference>
<dbReference type="InterPro" id="IPR004682">
    <property type="entry name" value="TRAP_DctP"/>
</dbReference>
<dbReference type="Proteomes" id="UP001139409">
    <property type="component" value="Unassembled WGS sequence"/>
</dbReference>
<dbReference type="RefSeq" id="WP_225699547.1">
    <property type="nucleotide sequence ID" value="NZ_JAIXNE010000006.1"/>
</dbReference>
<dbReference type="CDD" id="cd13671">
    <property type="entry name" value="PBP2_TRAP_SBP_like_3"/>
    <property type="match status" value="1"/>
</dbReference>
<evidence type="ECO:0000313" key="3">
    <source>
        <dbReference type="Proteomes" id="UP001139409"/>
    </source>
</evidence>
<evidence type="ECO:0000256" key="1">
    <source>
        <dbReference type="ARBA" id="ARBA00022729"/>
    </source>
</evidence>